<evidence type="ECO:0000259" key="1">
    <source>
        <dbReference type="PROSITE" id="PS51465"/>
    </source>
</evidence>
<dbReference type="InterPro" id="IPR036058">
    <property type="entry name" value="Kazal_dom_sf"/>
</dbReference>
<reference evidence="2" key="1">
    <citation type="submission" date="2025-08" db="UniProtKB">
        <authorList>
            <consortium name="Ensembl"/>
        </authorList>
    </citation>
    <scope>IDENTIFICATION</scope>
</reference>
<sequence>WSKSGDPPPPPFFCYKPNCKYYSNICPLNYSPMCGTNEITYSNECMLYSAIKFKYALLLISINPRCGLYAVAHG</sequence>
<dbReference type="Pfam" id="PF00050">
    <property type="entry name" value="Kazal_1"/>
    <property type="match status" value="1"/>
</dbReference>
<proteinExistence type="predicted"/>
<dbReference type="Gene3D" id="3.30.60.30">
    <property type="match status" value="1"/>
</dbReference>
<evidence type="ECO:0000313" key="3">
    <source>
        <dbReference type="Proteomes" id="UP000694700"/>
    </source>
</evidence>
<dbReference type="SMART" id="SM00280">
    <property type="entry name" value="KAZAL"/>
    <property type="match status" value="1"/>
</dbReference>
<dbReference type="PROSITE" id="PS51465">
    <property type="entry name" value="KAZAL_2"/>
    <property type="match status" value="1"/>
</dbReference>
<dbReference type="Proteomes" id="UP000694700">
    <property type="component" value="Unplaced"/>
</dbReference>
<accession>A0A8C1YP00</accession>
<protein>
    <submittedName>
        <fullName evidence="2">Si:dkey-203a12.9</fullName>
    </submittedName>
</protein>
<name>A0A8C1YP00_CYPCA</name>
<dbReference type="InterPro" id="IPR002350">
    <property type="entry name" value="Kazal_dom"/>
</dbReference>
<organism evidence="2 3">
    <name type="scientific">Cyprinus carpio</name>
    <name type="common">Common carp</name>
    <dbReference type="NCBI Taxonomy" id="7962"/>
    <lineage>
        <taxon>Eukaryota</taxon>
        <taxon>Metazoa</taxon>
        <taxon>Chordata</taxon>
        <taxon>Craniata</taxon>
        <taxon>Vertebrata</taxon>
        <taxon>Euteleostomi</taxon>
        <taxon>Actinopterygii</taxon>
        <taxon>Neopterygii</taxon>
        <taxon>Teleostei</taxon>
        <taxon>Ostariophysi</taxon>
        <taxon>Cypriniformes</taxon>
        <taxon>Cyprinidae</taxon>
        <taxon>Cyprininae</taxon>
        <taxon>Cyprinus</taxon>
    </lineage>
</organism>
<dbReference type="AlphaFoldDB" id="A0A8C1YP00"/>
<evidence type="ECO:0000313" key="2">
    <source>
        <dbReference type="Ensembl" id="ENSCCRP00015019880.1"/>
    </source>
</evidence>
<dbReference type="SUPFAM" id="SSF100895">
    <property type="entry name" value="Kazal-type serine protease inhibitors"/>
    <property type="match status" value="1"/>
</dbReference>
<feature type="domain" description="Kazal-like" evidence="1">
    <location>
        <begin position="15"/>
        <end position="68"/>
    </location>
</feature>
<dbReference type="Ensembl" id="ENSCCRT00015020596.1">
    <property type="protein sequence ID" value="ENSCCRP00015019880.1"/>
    <property type="gene ID" value="ENSCCRG00015008620.1"/>
</dbReference>